<organism evidence="2 3">
    <name type="scientific">Bimuria novae-zelandiae CBS 107.79</name>
    <dbReference type="NCBI Taxonomy" id="1447943"/>
    <lineage>
        <taxon>Eukaryota</taxon>
        <taxon>Fungi</taxon>
        <taxon>Dikarya</taxon>
        <taxon>Ascomycota</taxon>
        <taxon>Pezizomycotina</taxon>
        <taxon>Dothideomycetes</taxon>
        <taxon>Pleosporomycetidae</taxon>
        <taxon>Pleosporales</taxon>
        <taxon>Massarineae</taxon>
        <taxon>Didymosphaeriaceae</taxon>
        <taxon>Bimuria</taxon>
    </lineage>
</organism>
<evidence type="ECO:0000313" key="2">
    <source>
        <dbReference type="EMBL" id="KAF1970018.1"/>
    </source>
</evidence>
<feature type="coiled-coil region" evidence="1">
    <location>
        <begin position="25"/>
        <end position="52"/>
    </location>
</feature>
<gene>
    <name evidence="2" type="ORF">BU23DRAFT_220108</name>
</gene>
<keyword evidence="1" id="KW-0175">Coiled coil</keyword>
<proteinExistence type="predicted"/>
<keyword evidence="3" id="KW-1185">Reference proteome</keyword>
<protein>
    <submittedName>
        <fullName evidence="2">Uncharacterized protein</fullName>
    </submittedName>
</protein>
<accession>A0A6A5UZG9</accession>
<dbReference type="EMBL" id="ML976704">
    <property type="protein sequence ID" value="KAF1970018.1"/>
    <property type="molecule type" value="Genomic_DNA"/>
</dbReference>
<dbReference type="AlphaFoldDB" id="A0A6A5UZG9"/>
<evidence type="ECO:0000256" key="1">
    <source>
        <dbReference type="SAM" id="Coils"/>
    </source>
</evidence>
<reference evidence="2" key="1">
    <citation type="journal article" date="2020" name="Stud. Mycol.">
        <title>101 Dothideomycetes genomes: a test case for predicting lifestyles and emergence of pathogens.</title>
        <authorList>
            <person name="Haridas S."/>
            <person name="Albert R."/>
            <person name="Binder M."/>
            <person name="Bloem J."/>
            <person name="Labutti K."/>
            <person name="Salamov A."/>
            <person name="Andreopoulos B."/>
            <person name="Baker S."/>
            <person name="Barry K."/>
            <person name="Bills G."/>
            <person name="Bluhm B."/>
            <person name="Cannon C."/>
            <person name="Castanera R."/>
            <person name="Culley D."/>
            <person name="Daum C."/>
            <person name="Ezra D."/>
            <person name="Gonzalez J."/>
            <person name="Henrissat B."/>
            <person name="Kuo A."/>
            <person name="Liang C."/>
            <person name="Lipzen A."/>
            <person name="Lutzoni F."/>
            <person name="Magnuson J."/>
            <person name="Mondo S."/>
            <person name="Nolan M."/>
            <person name="Ohm R."/>
            <person name="Pangilinan J."/>
            <person name="Park H.-J."/>
            <person name="Ramirez L."/>
            <person name="Alfaro M."/>
            <person name="Sun H."/>
            <person name="Tritt A."/>
            <person name="Yoshinaga Y."/>
            <person name="Zwiers L.-H."/>
            <person name="Turgeon B."/>
            <person name="Goodwin S."/>
            <person name="Spatafora J."/>
            <person name="Crous P."/>
            <person name="Grigoriev I."/>
        </authorList>
    </citation>
    <scope>NUCLEOTIDE SEQUENCE</scope>
    <source>
        <strain evidence="2">CBS 107.79</strain>
    </source>
</reference>
<name>A0A6A5UZG9_9PLEO</name>
<dbReference type="Proteomes" id="UP000800036">
    <property type="component" value="Unassembled WGS sequence"/>
</dbReference>
<evidence type="ECO:0000313" key="3">
    <source>
        <dbReference type="Proteomes" id="UP000800036"/>
    </source>
</evidence>
<sequence length="121" mass="14011">MQERLAVRKENEQLVKENNDAIHSCEKFRRLSEEAQRKLDDFKKEVDKSVQSQLEGYKEIDSLKSVECIYSEKYLEIASVRLMLRLMTNMFAKECSPFGALTPENLAPELYASFAVTHSSE</sequence>